<feature type="transmembrane region" description="Helical" evidence="7">
    <location>
        <begin position="109"/>
        <end position="127"/>
    </location>
</feature>
<dbReference type="GO" id="GO:0016020">
    <property type="term" value="C:membrane"/>
    <property type="evidence" value="ECO:0007669"/>
    <property type="project" value="UniProtKB-SubCell"/>
</dbReference>
<gene>
    <name evidence="9" type="ORF">CINC_LOCUS4639</name>
</gene>
<dbReference type="OrthoDB" id="6133115at2759"/>
<feature type="transmembrane region" description="Helical" evidence="7">
    <location>
        <begin position="139"/>
        <end position="157"/>
    </location>
</feature>
<dbReference type="InterPro" id="IPR036259">
    <property type="entry name" value="MFS_trans_sf"/>
</dbReference>
<dbReference type="InterPro" id="IPR005828">
    <property type="entry name" value="MFS_sugar_transport-like"/>
</dbReference>
<organism evidence="9 10">
    <name type="scientific">Chrysodeixis includens</name>
    <name type="common">Soybean looper</name>
    <name type="synonym">Pseudoplusia includens</name>
    <dbReference type="NCBI Taxonomy" id="689277"/>
    <lineage>
        <taxon>Eukaryota</taxon>
        <taxon>Metazoa</taxon>
        <taxon>Ecdysozoa</taxon>
        <taxon>Arthropoda</taxon>
        <taxon>Hexapoda</taxon>
        <taxon>Insecta</taxon>
        <taxon>Pterygota</taxon>
        <taxon>Neoptera</taxon>
        <taxon>Endopterygota</taxon>
        <taxon>Lepidoptera</taxon>
        <taxon>Glossata</taxon>
        <taxon>Ditrysia</taxon>
        <taxon>Noctuoidea</taxon>
        <taxon>Noctuidae</taxon>
        <taxon>Plusiinae</taxon>
        <taxon>Chrysodeixis</taxon>
    </lineage>
</organism>
<name>A0A9P0BRT5_CHRIL</name>
<keyword evidence="6 7" id="KW-0472">Membrane</keyword>
<evidence type="ECO:0000256" key="7">
    <source>
        <dbReference type="SAM" id="Phobius"/>
    </source>
</evidence>
<keyword evidence="5 7" id="KW-1133">Transmembrane helix</keyword>
<dbReference type="PANTHER" id="PTHR23511:SF36">
    <property type="entry name" value="EG:BACR7A4.13 PROTEIN-RELATED"/>
    <property type="match status" value="1"/>
</dbReference>
<evidence type="ECO:0000256" key="5">
    <source>
        <dbReference type="ARBA" id="ARBA00022989"/>
    </source>
</evidence>
<feature type="transmembrane region" description="Helical" evidence="7">
    <location>
        <begin position="211"/>
        <end position="231"/>
    </location>
</feature>
<feature type="domain" description="Major facilitator superfamily (MFS) profile" evidence="8">
    <location>
        <begin position="44"/>
        <end position="531"/>
    </location>
</feature>
<dbReference type="Pfam" id="PF00083">
    <property type="entry name" value="Sugar_tr"/>
    <property type="match status" value="1"/>
</dbReference>
<dbReference type="SUPFAM" id="SSF103473">
    <property type="entry name" value="MFS general substrate transporter"/>
    <property type="match status" value="1"/>
</dbReference>
<dbReference type="Pfam" id="PF07690">
    <property type="entry name" value="MFS_1"/>
    <property type="match status" value="1"/>
</dbReference>
<keyword evidence="4 7" id="KW-0812">Transmembrane</keyword>
<accession>A0A9P0BRT5</accession>
<feature type="transmembrane region" description="Helical" evidence="7">
    <location>
        <begin position="419"/>
        <end position="438"/>
    </location>
</feature>
<feature type="transmembrane region" description="Helical" evidence="7">
    <location>
        <begin position="311"/>
        <end position="332"/>
    </location>
</feature>
<feature type="transmembrane region" description="Helical" evidence="7">
    <location>
        <begin position="44"/>
        <end position="65"/>
    </location>
</feature>
<feature type="transmembrane region" description="Helical" evidence="7">
    <location>
        <begin position="85"/>
        <end position="102"/>
    </location>
</feature>
<evidence type="ECO:0000256" key="4">
    <source>
        <dbReference type="ARBA" id="ARBA00022692"/>
    </source>
</evidence>
<comment type="similarity">
    <text evidence="2">Belongs to the major facilitator superfamily.</text>
</comment>
<dbReference type="PROSITE" id="PS50850">
    <property type="entry name" value="MFS"/>
    <property type="match status" value="1"/>
</dbReference>
<evidence type="ECO:0000313" key="9">
    <source>
        <dbReference type="EMBL" id="CAH0590052.1"/>
    </source>
</evidence>
<sequence>MSDLDLPALAEREKAKAGDELKTPMKEIDDALKACTFGKFHIKALFIAFVGFMAGILASSTTAYLLSNAECDLNMNLVQKGLLNAMPYIGMLLSSIVAGFLTDAFGRKIFLIVGFGGLFICTVVAGSSQSYEVLVSAKFFEGLLFATSFSAAVSLTAEVCHVGIRDRMILCQSSFIAVSHILIAAMSWAVLTNDWRLSLFDGKFVLNTWNFYLYIMSLWALAACIMYSLCLPESPRYLLTQKKYDEAREILIKIYKENTGKPAETYPYYNIWKDKVIDTIDEDPEHHAKMSIRHQIVAGLYNIKPMFQKPLVVYLAMTCLTNFIIMCMYNVLRLWFPQLSTIVEHHPLQDGEDLCVVLDEYTANLKATTQNITTVTADHICVPSKSGHETYINSIILGCVCLFPYLVTGVLVNKVGKKPLFLIFGLISVAASLGLRWAGSKIAIVSLTSVCVSITQSMLSLNQAMTVEMFPTTSRSFAISLIMVSGRIGTLSGNIVFPMLLNMSCVIPFFALSGSMLFVTFVAIFLPSKKK</sequence>
<dbReference type="InterPro" id="IPR011701">
    <property type="entry name" value="MFS"/>
</dbReference>
<reference evidence="9" key="1">
    <citation type="submission" date="2021-12" db="EMBL/GenBank/DDBJ databases">
        <authorList>
            <person name="King R."/>
        </authorList>
    </citation>
    <scope>NUCLEOTIDE SEQUENCE</scope>
</reference>
<dbReference type="PANTHER" id="PTHR23511">
    <property type="entry name" value="SYNAPTIC VESICLE GLYCOPROTEIN 2"/>
    <property type="match status" value="1"/>
</dbReference>
<keyword evidence="3" id="KW-0813">Transport</keyword>
<evidence type="ECO:0000256" key="1">
    <source>
        <dbReference type="ARBA" id="ARBA00004141"/>
    </source>
</evidence>
<dbReference type="InterPro" id="IPR020846">
    <property type="entry name" value="MFS_dom"/>
</dbReference>
<feature type="transmembrane region" description="Helical" evidence="7">
    <location>
        <begin position="477"/>
        <end position="500"/>
    </location>
</feature>
<comment type="subcellular location">
    <subcellularLocation>
        <location evidence="1">Membrane</location>
        <topology evidence="1">Multi-pass membrane protein</topology>
    </subcellularLocation>
</comment>
<evidence type="ECO:0000313" key="10">
    <source>
        <dbReference type="Proteomes" id="UP001154114"/>
    </source>
</evidence>
<evidence type="ECO:0000256" key="6">
    <source>
        <dbReference type="ARBA" id="ARBA00023136"/>
    </source>
</evidence>
<feature type="transmembrane region" description="Helical" evidence="7">
    <location>
        <begin position="169"/>
        <end position="191"/>
    </location>
</feature>
<feature type="transmembrane region" description="Helical" evidence="7">
    <location>
        <begin position="391"/>
        <end position="412"/>
    </location>
</feature>
<dbReference type="AlphaFoldDB" id="A0A9P0BRT5"/>
<dbReference type="Gene3D" id="1.20.1250.20">
    <property type="entry name" value="MFS general substrate transporter like domains"/>
    <property type="match status" value="1"/>
</dbReference>
<dbReference type="Proteomes" id="UP001154114">
    <property type="component" value="Chromosome 18"/>
</dbReference>
<evidence type="ECO:0000256" key="3">
    <source>
        <dbReference type="ARBA" id="ARBA00022448"/>
    </source>
</evidence>
<evidence type="ECO:0000256" key="2">
    <source>
        <dbReference type="ARBA" id="ARBA00008335"/>
    </source>
</evidence>
<dbReference type="EMBL" id="LR824021">
    <property type="protein sequence ID" value="CAH0590052.1"/>
    <property type="molecule type" value="Genomic_DNA"/>
</dbReference>
<keyword evidence="10" id="KW-1185">Reference proteome</keyword>
<proteinExistence type="inferred from homology"/>
<dbReference type="GO" id="GO:0022857">
    <property type="term" value="F:transmembrane transporter activity"/>
    <property type="evidence" value="ECO:0007669"/>
    <property type="project" value="InterPro"/>
</dbReference>
<evidence type="ECO:0000259" key="8">
    <source>
        <dbReference type="PROSITE" id="PS50850"/>
    </source>
</evidence>
<feature type="transmembrane region" description="Helical" evidence="7">
    <location>
        <begin position="506"/>
        <end position="526"/>
    </location>
</feature>
<protein>
    <recommendedName>
        <fullName evidence="8">Major facilitator superfamily (MFS) profile domain-containing protein</fullName>
    </recommendedName>
</protein>
<feature type="transmembrane region" description="Helical" evidence="7">
    <location>
        <begin position="444"/>
        <end position="465"/>
    </location>
</feature>